<reference evidence="2 3" key="1">
    <citation type="submission" date="2014-04" db="EMBL/GenBank/DDBJ databases">
        <authorList>
            <consortium name="DOE Joint Genome Institute"/>
            <person name="Kuo A."/>
            <person name="Zuccaro A."/>
            <person name="Kohler A."/>
            <person name="Nagy L.G."/>
            <person name="Floudas D."/>
            <person name="Copeland A."/>
            <person name="Barry K.W."/>
            <person name="Cichocki N."/>
            <person name="Veneault-Fourrey C."/>
            <person name="LaButti K."/>
            <person name="Lindquist E.A."/>
            <person name="Lipzen A."/>
            <person name="Lundell T."/>
            <person name="Morin E."/>
            <person name="Murat C."/>
            <person name="Sun H."/>
            <person name="Tunlid A."/>
            <person name="Henrissat B."/>
            <person name="Grigoriev I.V."/>
            <person name="Hibbett D.S."/>
            <person name="Martin F."/>
            <person name="Nordberg H.P."/>
            <person name="Cantor M.N."/>
            <person name="Hua S.X."/>
        </authorList>
    </citation>
    <scope>NUCLEOTIDE SEQUENCE [LARGE SCALE GENOMIC DNA]</scope>
    <source>
        <strain evidence="2 3">MAFF 305830</strain>
    </source>
</reference>
<dbReference type="AlphaFoldDB" id="A0A0C2XXV8"/>
<proteinExistence type="predicted"/>
<name>A0A0C2XXV8_SERVB</name>
<evidence type="ECO:0000313" key="2">
    <source>
        <dbReference type="EMBL" id="KIM33692.1"/>
    </source>
</evidence>
<dbReference type="Proteomes" id="UP000054097">
    <property type="component" value="Unassembled WGS sequence"/>
</dbReference>
<feature type="transmembrane region" description="Helical" evidence="1">
    <location>
        <begin position="214"/>
        <end position="238"/>
    </location>
</feature>
<reference evidence="3" key="2">
    <citation type="submission" date="2015-01" db="EMBL/GenBank/DDBJ databases">
        <title>Evolutionary Origins and Diversification of the Mycorrhizal Mutualists.</title>
        <authorList>
            <consortium name="DOE Joint Genome Institute"/>
            <consortium name="Mycorrhizal Genomics Consortium"/>
            <person name="Kohler A."/>
            <person name="Kuo A."/>
            <person name="Nagy L.G."/>
            <person name="Floudas D."/>
            <person name="Copeland A."/>
            <person name="Barry K.W."/>
            <person name="Cichocki N."/>
            <person name="Veneault-Fourrey C."/>
            <person name="LaButti K."/>
            <person name="Lindquist E.A."/>
            <person name="Lipzen A."/>
            <person name="Lundell T."/>
            <person name="Morin E."/>
            <person name="Murat C."/>
            <person name="Riley R."/>
            <person name="Ohm R."/>
            <person name="Sun H."/>
            <person name="Tunlid A."/>
            <person name="Henrissat B."/>
            <person name="Grigoriev I.V."/>
            <person name="Hibbett D.S."/>
            <person name="Martin F."/>
        </authorList>
    </citation>
    <scope>NUCLEOTIDE SEQUENCE [LARGE SCALE GENOMIC DNA]</scope>
    <source>
        <strain evidence="3">MAFF 305830</strain>
    </source>
</reference>
<keyword evidence="1" id="KW-0472">Membrane</keyword>
<dbReference type="EMBL" id="KN824278">
    <property type="protein sequence ID" value="KIM33692.1"/>
    <property type="molecule type" value="Genomic_DNA"/>
</dbReference>
<keyword evidence="1" id="KW-1133">Transmembrane helix</keyword>
<protein>
    <recommendedName>
        <fullName evidence="4">PPPDE domain-containing protein</fullName>
    </recommendedName>
</protein>
<dbReference type="OrthoDB" id="5428608at2759"/>
<keyword evidence="1" id="KW-0812">Transmembrane</keyword>
<sequence length="347" mass="37720">MESIQVGIRYQPLEILGPAVANTTNEEEAIEIKHWVLVFTPPSKEFAFTFEAMPGEDKRKTICMPVTNHMRSHSAFPLGTYYGQWDDLIEILEAHPQRGSEYSSCFNNCQHFVAIYLMFLEAFANSVSKRGIRIDQPKRYDRLRQILRNASQGRVWNEPNIAVGAMLFTPIPLGGLAGVGALVAAEATTTTTVSAGGLAGFFGMTTTTVVPAAYAGFAACCAPIALGFTSCASAAYLWNKAKWKTNTSFTNPLICGFPFAARLPLRARECSFPKSTPDGHKMTLSSSKTVHVSAPVLMGSYDDALLPQAIRMAGASSLYEIVQELHRASSSSGAIDPGSFFMFSSSR</sequence>
<evidence type="ECO:0000256" key="1">
    <source>
        <dbReference type="SAM" id="Phobius"/>
    </source>
</evidence>
<gene>
    <name evidence="2" type="ORF">M408DRAFT_19936</name>
</gene>
<evidence type="ECO:0008006" key="4">
    <source>
        <dbReference type="Google" id="ProtNLM"/>
    </source>
</evidence>
<dbReference type="HOGENOM" id="CLU_799648_0_0_1"/>
<evidence type="ECO:0000313" key="3">
    <source>
        <dbReference type="Proteomes" id="UP000054097"/>
    </source>
</evidence>
<keyword evidence="3" id="KW-1185">Reference proteome</keyword>
<organism evidence="2 3">
    <name type="scientific">Serendipita vermifera MAFF 305830</name>
    <dbReference type="NCBI Taxonomy" id="933852"/>
    <lineage>
        <taxon>Eukaryota</taxon>
        <taxon>Fungi</taxon>
        <taxon>Dikarya</taxon>
        <taxon>Basidiomycota</taxon>
        <taxon>Agaricomycotina</taxon>
        <taxon>Agaricomycetes</taxon>
        <taxon>Sebacinales</taxon>
        <taxon>Serendipitaceae</taxon>
        <taxon>Serendipita</taxon>
    </lineage>
</organism>
<accession>A0A0C2XXV8</accession>